<evidence type="ECO:0000259" key="4">
    <source>
        <dbReference type="PROSITE" id="PS01124"/>
    </source>
</evidence>
<dbReference type="EMBL" id="FQUQ01000002">
    <property type="protein sequence ID" value="SHF27906.1"/>
    <property type="molecule type" value="Genomic_DNA"/>
</dbReference>
<dbReference type="OrthoDB" id="662446at2"/>
<dbReference type="PROSITE" id="PS01124">
    <property type="entry name" value="HTH_ARAC_FAMILY_2"/>
    <property type="match status" value="1"/>
</dbReference>
<dbReference type="GO" id="GO:0003700">
    <property type="term" value="F:DNA-binding transcription factor activity"/>
    <property type="evidence" value="ECO:0007669"/>
    <property type="project" value="InterPro"/>
</dbReference>
<proteinExistence type="predicted"/>
<gene>
    <name evidence="5" type="ORF">SAMN04488522_102684</name>
</gene>
<dbReference type="PANTHER" id="PTHR46796:SF13">
    <property type="entry name" value="HTH-TYPE TRANSCRIPTIONAL ACTIVATOR RHAS"/>
    <property type="match status" value="1"/>
</dbReference>
<evidence type="ECO:0000313" key="6">
    <source>
        <dbReference type="Proteomes" id="UP000184287"/>
    </source>
</evidence>
<keyword evidence="3" id="KW-0804">Transcription</keyword>
<dbReference type="Pfam" id="PF12833">
    <property type="entry name" value="HTH_18"/>
    <property type="match status" value="1"/>
</dbReference>
<organism evidence="5 6">
    <name type="scientific">Pedobacter caeni</name>
    <dbReference type="NCBI Taxonomy" id="288992"/>
    <lineage>
        <taxon>Bacteria</taxon>
        <taxon>Pseudomonadati</taxon>
        <taxon>Bacteroidota</taxon>
        <taxon>Sphingobacteriia</taxon>
        <taxon>Sphingobacteriales</taxon>
        <taxon>Sphingobacteriaceae</taxon>
        <taxon>Pedobacter</taxon>
    </lineage>
</organism>
<evidence type="ECO:0000256" key="2">
    <source>
        <dbReference type="ARBA" id="ARBA00023125"/>
    </source>
</evidence>
<keyword evidence="2" id="KW-0238">DNA-binding</keyword>
<accession>A0A1M5ACZ1</accession>
<evidence type="ECO:0000256" key="1">
    <source>
        <dbReference type="ARBA" id="ARBA00023015"/>
    </source>
</evidence>
<dbReference type="InterPro" id="IPR046532">
    <property type="entry name" value="DUF6597"/>
</dbReference>
<dbReference type="GO" id="GO:0043565">
    <property type="term" value="F:sequence-specific DNA binding"/>
    <property type="evidence" value="ECO:0007669"/>
    <property type="project" value="InterPro"/>
</dbReference>
<dbReference type="STRING" id="288992.SAMN04488522_102684"/>
<keyword evidence="6" id="KW-1185">Reference proteome</keyword>
<reference evidence="6" key="1">
    <citation type="submission" date="2016-11" db="EMBL/GenBank/DDBJ databases">
        <authorList>
            <person name="Varghese N."/>
            <person name="Submissions S."/>
        </authorList>
    </citation>
    <scope>NUCLEOTIDE SEQUENCE [LARGE SCALE GENOMIC DNA]</scope>
    <source>
        <strain evidence="6">DSM 16990</strain>
    </source>
</reference>
<sequence>MAKNKLHQIRQLFRPLQPIANAAEGGLSYLEFLPDIRLHDFIYCYWQLKSETHLSDPYPYRVVADGCIDIFFELDHPTESFLMGMSGSYTEFQLTDCFNYIGIRFLPTRFTELYGLGAAELTDLCEPMEQVLPETSLFIRNNFSAKTGTEEVVQLLNGYFLKRLENTRIKSDSRIAHAMDIILQREGHLHVEKDLDVGLSPRQLGRLFEYYTGDTIKTFSKIVRFQNFIRRKAGLEALDQDQHYLAAGYYDQSHFIKEFKKLYGTTPFKALRS</sequence>
<dbReference type="AlphaFoldDB" id="A0A1M5ACZ1"/>
<dbReference type="Pfam" id="PF20240">
    <property type="entry name" value="DUF6597"/>
    <property type="match status" value="1"/>
</dbReference>
<dbReference type="Gene3D" id="1.10.10.60">
    <property type="entry name" value="Homeodomain-like"/>
    <property type="match status" value="1"/>
</dbReference>
<dbReference type="PANTHER" id="PTHR46796">
    <property type="entry name" value="HTH-TYPE TRANSCRIPTIONAL ACTIVATOR RHAS-RELATED"/>
    <property type="match status" value="1"/>
</dbReference>
<protein>
    <submittedName>
        <fullName evidence="5">Transcriptional regulator, AraC family</fullName>
    </submittedName>
</protein>
<dbReference type="Proteomes" id="UP000184287">
    <property type="component" value="Unassembled WGS sequence"/>
</dbReference>
<dbReference type="InterPro" id="IPR018060">
    <property type="entry name" value="HTH_AraC"/>
</dbReference>
<evidence type="ECO:0000256" key="3">
    <source>
        <dbReference type="ARBA" id="ARBA00023163"/>
    </source>
</evidence>
<dbReference type="InterPro" id="IPR050204">
    <property type="entry name" value="AraC_XylS_family_regulators"/>
</dbReference>
<keyword evidence="1" id="KW-0805">Transcription regulation</keyword>
<dbReference type="RefSeq" id="WP_073230738.1">
    <property type="nucleotide sequence ID" value="NZ_FQUQ01000002.1"/>
</dbReference>
<evidence type="ECO:0000313" key="5">
    <source>
        <dbReference type="EMBL" id="SHF27906.1"/>
    </source>
</evidence>
<feature type="domain" description="HTH araC/xylS-type" evidence="4">
    <location>
        <begin position="197"/>
        <end position="273"/>
    </location>
</feature>
<name>A0A1M5ACZ1_9SPHI</name>